<protein>
    <submittedName>
        <fullName evidence="4">TetR/AcrR family transcriptional regulator</fullName>
    </submittedName>
</protein>
<keyword evidence="5" id="KW-1185">Reference proteome</keyword>
<dbReference type="InterPro" id="IPR001647">
    <property type="entry name" value="HTH_TetR"/>
</dbReference>
<keyword evidence="1 2" id="KW-0238">DNA-binding</keyword>
<accession>A0ABZ1JG48</accession>
<dbReference type="RefSeq" id="WP_189776231.1">
    <property type="nucleotide sequence ID" value="NZ_BMVY01000024.1"/>
</dbReference>
<dbReference type="Pfam" id="PF00440">
    <property type="entry name" value="TetR_N"/>
    <property type="match status" value="1"/>
</dbReference>
<dbReference type="InterPro" id="IPR009057">
    <property type="entry name" value="Homeodomain-like_sf"/>
</dbReference>
<dbReference type="Proteomes" id="UP001432166">
    <property type="component" value="Chromosome"/>
</dbReference>
<dbReference type="PRINTS" id="PR00455">
    <property type="entry name" value="HTHTETR"/>
</dbReference>
<dbReference type="SUPFAM" id="SSF48498">
    <property type="entry name" value="Tetracyclin repressor-like, C-terminal domain"/>
    <property type="match status" value="1"/>
</dbReference>
<evidence type="ECO:0000256" key="1">
    <source>
        <dbReference type="ARBA" id="ARBA00023125"/>
    </source>
</evidence>
<dbReference type="PANTHER" id="PTHR30055">
    <property type="entry name" value="HTH-TYPE TRANSCRIPTIONAL REGULATOR RUTR"/>
    <property type="match status" value="1"/>
</dbReference>
<name>A0ABZ1JG48_9ACTN</name>
<dbReference type="Gene3D" id="1.10.357.10">
    <property type="entry name" value="Tetracycline Repressor, domain 2"/>
    <property type="match status" value="1"/>
</dbReference>
<evidence type="ECO:0000313" key="5">
    <source>
        <dbReference type="Proteomes" id="UP001432166"/>
    </source>
</evidence>
<evidence type="ECO:0000313" key="4">
    <source>
        <dbReference type="EMBL" id="WTP49358.1"/>
    </source>
</evidence>
<reference evidence="4" key="1">
    <citation type="submission" date="2022-10" db="EMBL/GenBank/DDBJ databases">
        <title>The complete genomes of actinobacterial strains from the NBC collection.</title>
        <authorList>
            <person name="Joergensen T.S."/>
            <person name="Alvarez Arevalo M."/>
            <person name="Sterndorff E.B."/>
            <person name="Faurdal D."/>
            <person name="Vuksanovic O."/>
            <person name="Mourched A.-S."/>
            <person name="Charusanti P."/>
            <person name="Shaw S."/>
            <person name="Blin K."/>
            <person name="Weber T."/>
        </authorList>
    </citation>
    <scope>NUCLEOTIDE SEQUENCE</scope>
    <source>
        <strain evidence="4">NBC_00189</strain>
    </source>
</reference>
<dbReference type="PROSITE" id="PS50977">
    <property type="entry name" value="HTH_TETR_2"/>
    <property type="match status" value="1"/>
</dbReference>
<dbReference type="InterPro" id="IPR050109">
    <property type="entry name" value="HTH-type_TetR-like_transc_reg"/>
</dbReference>
<gene>
    <name evidence="4" type="ORF">OG288_14225</name>
</gene>
<dbReference type="SUPFAM" id="SSF46689">
    <property type="entry name" value="Homeodomain-like"/>
    <property type="match status" value="1"/>
</dbReference>
<dbReference type="InterPro" id="IPR036271">
    <property type="entry name" value="Tet_transcr_reg_TetR-rel_C_sf"/>
</dbReference>
<dbReference type="EMBL" id="CP108133">
    <property type="protein sequence ID" value="WTP49358.1"/>
    <property type="molecule type" value="Genomic_DNA"/>
</dbReference>
<organism evidence="4 5">
    <name type="scientific">Streptomyces tauricus</name>
    <dbReference type="NCBI Taxonomy" id="68274"/>
    <lineage>
        <taxon>Bacteria</taxon>
        <taxon>Bacillati</taxon>
        <taxon>Actinomycetota</taxon>
        <taxon>Actinomycetes</taxon>
        <taxon>Kitasatosporales</taxon>
        <taxon>Streptomycetaceae</taxon>
        <taxon>Streptomyces</taxon>
        <taxon>Streptomyces aurantiacus group</taxon>
    </lineage>
</organism>
<feature type="domain" description="HTH tetR-type" evidence="3">
    <location>
        <begin position="1"/>
        <end position="61"/>
    </location>
</feature>
<sequence>MGHREDLLEGAKRCLLEKGFARTTARDIVKESGTNLASIGYHYGSKDTLLAEAYISIVEGVSDDFDGAGERQRAAGSEPGSLERFHEVWQNVIATMRTPGSPWHLSMEIVAMGDKLPGVRAHLAKAQREGARGIIPMLMGGAEEDVSEDDVDTLGKFYMTLMMGLIAQWTFDPETAVDAGELTEGLRKVIAAAEAGVPGPQGKPSS</sequence>
<evidence type="ECO:0000256" key="2">
    <source>
        <dbReference type="PROSITE-ProRule" id="PRU00335"/>
    </source>
</evidence>
<proteinExistence type="predicted"/>
<evidence type="ECO:0000259" key="3">
    <source>
        <dbReference type="PROSITE" id="PS50977"/>
    </source>
</evidence>
<dbReference type="PANTHER" id="PTHR30055:SF219">
    <property type="entry name" value="TRANSCRIPTIONAL REGULATORY PROTEIN"/>
    <property type="match status" value="1"/>
</dbReference>
<feature type="DNA-binding region" description="H-T-H motif" evidence="2">
    <location>
        <begin position="24"/>
        <end position="43"/>
    </location>
</feature>